<dbReference type="PANTHER" id="PTHR35271:SF1">
    <property type="entry name" value="ABC TRANSPORTER, SUBSTRATE-BINDING LIPOPROTEIN"/>
    <property type="match status" value="1"/>
</dbReference>
<dbReference type="InterPro" id="IPR007487">
    <property type="entry name" value="ABC_transpt-TYRBP-like"/>
</dbReference>
<keyword evidence="1" id="KW-0812">Transmembrane</keyword>
<dbReference type="InterPro" id="IPR028082">
    <property type="entry name" value="Peripla_BP_I"/>
</dbReference>
<dbReference type="KEGG" id="boz:DBV39_06515"/>
<proteinExistence type="predicted"/>
<evidence type="ECO:0000256" key="1">
    <source>
        <dbReference type="SAM" id="Phobius"/>
    </source>
</evidence>
<organism evidence="2 3">
    <name type="scientific">Orrella marina</name>
    <dbReference type="NCBI Taxonomy" id="2163011"/>
    <lineage>
        <taxon>Bacteria</taxon>
        <taxon>Pseudomonadati</taxon>
        <taxon>Pseudomonadota</taxon>
        <taxon>Betaproteobacteria</taxon>
        <taxon>Burkholderiales</taxon>
        <taxon>Alcaligenaceae</taxon>
        <taxon>Orrella</taxon>
    </lineage>
</organism>
<keyword evidence="3" id="KW-1185">Reference proteome</keyword>
<reference evidence="2 3" key="1">
    <citation type="submission" date="2018-04" db="EMBL/GenBank/DDBJ databases">
        <title>Bordetella sp. HZ20 isolated from seawater.</title>
        <authorList>
            <person name="Sun C."/>
        </authorList>
    </citation>
    <scope>NUCLEOTIDE SEQUENCE [LARGE SCALE GENOMIC DNA]</scope>
    <source>
        <strain evidence="2 3">HZ20</strain>
    </source>
</reference>
<evidence type="ECO:0000313" key="3">
    <source>
        <dbReference type="Proteomes" id="UP000244571"/>
    </source>
</evidence>
<keyword evidence="1" id="KW-1133">Transmembrane helix</keyword>
<dbReference type="Pfam" id="PF04392">
    <property type="entry name" value="ABC_sub_bind"/>
    <property type="match status" value="1"/>
</dbReference>
<name>A0A2R4XHX7_9BURK</name>
<dbReference type="Proteomes" id="UP000244571">
    <property type="component" value="Chromosome"/>
</dbReference>
<dbReference type="AlphaFoldDB" id="A0A2R4XHX7"/>
<accession>A0A2R4XHX7</accession>
<keyword evidence="1" id="KW-0472">Membrane</keyword>
<evidence type="ECO:0000313" key="2">
    <source>
        <dbReference type="EMBL" id="AWB33416.1"/>
    </source>
</evidence>
<evidence type="ECO:0008006" key="4">
    <source>
        <dbReference type="Google" id="ProtNLM"/>
    </source>
</evidence>
<gene>
    <name evidence="2" type="ORF">DBV39_06515</name>
</gene>
<dbReference type="Gene3D" id="3.40.50.2300">
    <property type="match status" value="1"/>
</dbReference>
<protein>
    <recommendedName>
        <fullName evidence="4">Leucine-binding protein domain-containing protein</fullName>
    </recommendedName>
</protein>
<dbReference type="PANTHER" id="PTHR35271">
    <property type="entry name" value="ABC TRANSPORTER, SUBSTRATE-BINDING LIPOPROTEIN-RELATED"/>
    <property type="match status" value="1"/>
</dbReference>
<feature type="transmembrane region" description="Helical" evidence="1">
    <location>
        <begin position="54"/>
        <end position="76"/>
    </location>
</feature>
<sequence length="247" mass="27020">MASVKRCLWRRAPWRSQRCQQQHEQWVARKILARGVARPDSAGAESVLWWCRQFMWLGVVLFFGTSTVLAQPVFVIGESKIASHAALDADQAGFVAGLADSGFEEGRNLRVIRTDANGSMQAARRIAKDFLDQGVDLLHTISTPSTLAGLEYQADIPIVFSSVTDPISAGIVVAPVSAQQGVRDIHIGTGGESSGRNLTGVSDLWPVDMQMRLYHSACSRRHRCGVPFTTRLNQTQCVTSRGCGPLR</sequence>
<dbReference type="EMBL" id="CP028901">
    <property type="protein sequence ID" value="AWB33416.1"/>
    <property type="molecule type" value="Genomic_DNA"/>
</dbReference>
<dbReference type="SUPFAM" id="SSF53822">
    <property type="entry name" value="Periplasmic binding protein-like I"/>
    <property type="match status" value="1"/>
</dbReference>